<sequence length="104" mass="12226">MMLLSLSRRRWLILCPVSLFSANNPRWYGLIYAFSALPRDLNFIQHSSHLGWKQNKRGKPIIIDPGLHSLDKSEIWWVIKQRTLPTAFKLYTDLQIHLAGEHIF</sequence>
<evidence type="ECO:0000256" key="4">
    <source>
        <dbReference type="ARBA" id="ARBA00023136"/>
    </source>
</evidence>
<evidence type="ECO:0000313" key="7">
    <source>
        <dbReference type="Proteomes" id="UP000325577"/>
    </source>
</evidence>
<evidence type="ECO:0000313" key="6">
    <source>
        <dbReference type="EMBL" id="KAA8516922.1"/>
    </source>
</evidence>
<evidence type="ECO:0000256" key="3">
    <source>
        <dbReference type="ARBA" id="ARBA00022679"/>
    </source>
</evidence>
<dbReference type="PANTHER" id="PTHR45719">
    <property type="entry name" value="GLYCOSYLTRANSFERASE"/>
    <property type="match status" value="1"/>
</dbReference>
<dbReference type="Pfam" id="PF02485">
    <property type="entry name" value="Branch"/>
    <property type="match status" value="1"/>
</dbReference>
<keyword evidence="3" id="KW-0808">Transferase</keyword>
<dbReference type="AlphaFoldDB" id="A0A5J4ZHD8"/>
<keyword evidence="4" id="KW-0472">Membrane</keyword>
<dbReference type="EMBL" id="CM018051">
    <property type="protein sequence ID" value="KAA8516922.1"/>
    <property type="molecule type" value="Genomic_DNA"/>
</dbReference>
<comment type="subcellular location">
    <subcellularLocation>
        <location evidence="1">Membrane</location>
        <topology evidence="1">Single-pass type II membrane protein</topology>
    </subcellularLocation>
</comment>
<name>A0A5J4ZHD8_9ASTE</name>
<keyword evidence="7" id="KW-1185">Reference proteome</keyword>
<dbReference type="InterPro" id="IPR044610">
    <property type="entry name" value="GLCAT14A/B/C"/>
</dbReference>
<keyword evidence="2" id="KW-0328">Glycosyltransferase</keyword>
<dbReference type="Proteomes" id="UP000325577">
    <property type="component" value="Linkage Group LG8"/>
</dbReference>
<protein>
    <submittedName>
        <fullName evidence="6">Uncharacterized protein</fullName>
    </submittedName>
</protein>
<reference evidence="6 7" key="1">
    <citation type="submission" date="2019-09" db="EMBL/GenBank/DDBJ databases">
        <title>A chromosome-level genome assembly of the Chinese tupelo Nyssa sinensis.</title>
        <authorList>
            <person name="Yang X."/>
            <person name="Kang M."/>
            <person name="Yang Y."/>
            <person name="Xiong H."/>
            <person name="Wang M."/>
            <person name="Zhang Z."/>
            <person name="Wang Z."/>
            <person name="Wu H."/>
            <person name="Ma T."/>
            <person name="Liu J."/>
            <person name="Xi Z."/>
        </authorList>
    </citation>
    <scope>NUCLEOTIDE SEQUENCE [LARGE SCALE GENOMIC DNA]</scope>
    <source>
        <strain evidence="6">J267</strain>
        <tissue evidence="6">Leaf</tissue>
    </source>
</reference>
<dbReference type="OrthoDB" id="1712543at2759"/>
<evidence type="ECO:0000256" key="2">
    <source>
        <dbReference type="ARBA" id="ARBA00022676"/>
    </source>
</evidence>
<evidence type="ECO:0000256" key="1">
    <source>
        <dbReference type="ARBA" id="ARBA00004606"/>
    </source>
</evidence>
<dbReference type="InterPro" id="IPR003406">
    <property type="entry name" value="Glyco_trans_14"/>
</dbReference>
<dbReference type="PANTHER" id="PTHR45719:SF4">
    <property type="entry name" value="CORE-2_I-BRANCHING BETA-1,6-N-ACETYLGLUCOSAMINYLTRANSFERASE FAMILY PROTEIN"/>
    <property type="match status" value="1"/>
</dbReference>
<gene>
    <name evidence="6" type="ORF">F0562_017260</name>
</gene>
<organism evidence="6 7">
    <name type="scientific">Nyssa sinensis</name>
    <dbReference type="NCBI Taxonomy" id="561372"/>
    <lineage>
        <taxon>Eukaryota</taxon>
        <taxon>Viridiplantae</taxon>
        <taxon>Streptophyta</taxon>
        <taxon>Embryophyta</taxon>
        <taxon>Tracheophyta</taxon>
        <taxon>Spermatophyta</taxon>
        <taxon>Magnoliopsida</taxon>
        <taxon>eudicotyledons</taxon>
        <taxon>Gunneridae</taxon>
        <taxon>Pentapetalae</taxon>
        <taxon>asterids</taxon>
        <taxon>Cornales</taxon>
        <taxon>Nyssaceae</taxon>
        <taxon>Nyssa</taxon>
    </lineage>
</organism>
<dbReference type="GO" id="GO:0015020">
    <property type="term" value="F:glucuronosyltransferase activity"/>
    <property type="evidence" value="ECO:0007669"/>
    <property type="project" value="InterPro"/>
</dbReference>
<proteinExistence type="predicted"/>
<accession>A0A5J4ZHD8</accession>
<keyword evidence="5" id="KW-0325">Glycoprotein</keyword>
<evidence type="ECO:0000256" key="5">
    <source>
        <dbReference type="ARBA" id="ARBA00023180"/>
    </source>
</evidence>
<dbReference type="GO" id="GO:0016020">
    <property type="term" value="C:membrane"/>
    <property type="evidence" value="ECO:0007669"/>
    <property type="project" value="UniProtKB-SubCell"/>
</dbReference>